<comment type="caution">
    <text evidence="3">The sequence shown here is derived from an EMBL/GenBank/DDBJ whole genome shotgun (WGS) entry which is preliminary data.</text>
</comment>
<evidence type="ECO:0000313" key="3">
    <source>
        <dbReference type="EMBL" id="MBE0399902.1"/>
    </source>
</evidence>
<dbReference type="RefSeq" id="WP_096282018.1">
    <property type="nucleotide sequence ID" value="NZ_CP189763.1"/>
</dbReference>
<sequence length="183" mass="19150">MFPIRTAAFALIVLLAGCNQSTPNQQVSAPAEGAQAGAESSSPANVNELYSPLLKPKGKVTLSSCRMGGCAWNKWLSVKSISTSETEQTLEVTLLSGDSRLKDGEDSPASPDGVAINWNVEPEVVNVTCSHTAPSVSGEALILNSETAVPGAMESAAELYFAACHSNFDGYSSGIETFSYDVK</sequence>
<keyword evidence="2" id="KW-0732">Signal</keyword>
<protein>
    <recommendedName>
        <fullName evidence="5">Lipoprotein</fullName>
    </recommendedName>
</protein>
<dbReference type="Proteomes" id="UP001645039">
    <property type="component" value="Unassembled WGS sequence"/>
</dbReference>
<reference evidence="3 4" key="1">
    <citation type="submission" date="2020-07" db="EMBL/GenBank/DDBJ databases">
        <title>Halophilic bacteria isolated from french cheeses.</title>
        <authorList>
            <person name="Kothe C.I."/>
            <person name="Farah-Kraiem B."/>
            <person name="Renault P."/>
            <person name="Dridi B."/>
        </authorList>
    </citation>
    <scope>NUCLEOTIDE SEQUENCE [LARGE SCALE GENOMIC DNA]</scope>
    <source>
        <strain evidence="3 4">FME1</strain>
    </source>
</reference>
<feature type="region of interest" description="Disordered" evidence="1">
    <location>
        <begin position="24"/>
        <end position="45"/>
    </location>
</feature>
<accession>A0ABR9F0A5</accession>
<evidence type="ECO:0000256" key="2">
    <source>
        <dbReference type="SAM" id="SignalP"/>
    </source>
</evidence>
<feature type="chain" id="PRO_5045047111" description="Lipoprotein" evidence="2">
    <location>
        <begin position="22"/>
        <end position="183"/>
    </location>
</feature>
<feature type="compositionally biased region" description="Low complexity" evidence="1">
    <location>
        <begin position="28"/>
        <end position="44"/>
    </location>
</feature>
<keyword evidence="4" id="KW-1185">Reference proteome</keyword>
<evidence type="ECO:0000256" key="1">
    <source>
        <dbReference type="SAM" id="MobiDB-lite"/>
    </source>
</evidence>
<name>A0ABR9F0A5_9GAMM</name>
<evidence type="ECO:0000313" key="4">
    <source>
        <dbReference type="Proteomes" id="UP001645039"/>
    </source>
</evidence>
<gene>
    <name evidence="3" type="ORF">EI168_07220</name>
</gene>
<organism evidence="3 4">
    <name type="scientific">Halomonas casei</name>
    <dbReference type="NCBI Taxonomy" id="2742613"/>
    <lineage>
        <taxon>Bacteria</taxon>
        <taxon>Pseudomonadati</taxon>
        <taxon>Pseudomonadota</taxon>
        <taxon>Gammaproteobacteria</taxon>
        <taxon>Oceanospirillales</taxon>
        <taxon>Halomonadaceae</taxon>
        <taxon>Halomonas</taxon>
    </lineage>
</organism>
<feature type="signal peptide" evidence="2">
    <location>
        <begin position="1"/>
        <end position="21"/>
    </location>
</feature>
<dbReference type="EMBL" id="RRZD01000005">
    <property type="protein sequence ID" value="MBE0399902.1"/>
    <property type="molecule type" value="Genomic_DNA"/>
</dbReference>
<dbReference type="PROSITE" id="PS51257">
    <property type="entry name" value="PROKAR_LIPOPROTEIN"/>
    <property type="match status" value="1"/>
</dbReference>
<proteinExistence type="predicted"/>
<evidence type="ECO:0008006" key="5">
    <source>
        <dbReference type="Google" id="ProtNLM"/>
    </source>
</evidence>